<dbReference type="Proteomes" id="UP000662873">
    <property type="component" value="Chromosome"/>
</dbReference>
<keyword evidence="1" id="KW-0812">Transmembrane</keyword>
<reference evidence="2" key="1">
    <citation type="journal article" name="DNA Res.">
        <title>The physiological potential of anammox bacteria as revealed by their core genome structure.</title>
        <authorList>
            <person name="Okubo T."/>
            <person name="Toyoda A."/>
            <person name="Fukuhara K."/>
            <person name="Uchiyama I."/>
            <person name="Harigaya Y."/>
            <person name="Kuroiwa M."/>
            <person name="Suzuki T."/>
            <person name="Murakami Y."/>
            <person name="Suwa Y."/>
            <person name="Takami H."/>
        </authorList>
    </citation>
    <scope>NUCLEOTIDE SEQUENCE</scope>
    <source>
        <strain evidence="2">317325-2</strain>
    </source>
</reference>
<dbReference type="AlphaFoldDB" id="A0A809RWX6"/>
<evidence type="ECO:0000313" key="3">
    <source>
        <dbReference type="Proteomes" id="UP000662873"/>
    </source>
</evidence>
<name>A0A809RWX6_9BACT</name>
<feature type="transmembrane region" description="Helical" evidence="1">
    <location>
        <begin position="74"/>
        <end position="93"/>
    </location>
</feature>
<organism evidence="2 3">
    <name type="scientific">Candidatus Nitrosymbiomonas proteolyticus</name>
    <dbReference type="NCBI Taxonomy" id="2608984"/>
    <lineage>
        <taxon>Bacteria</taxon>
        <taxon>Bacillati</taxon>
        <taxon>Armatimonadota</taxon>
        <taxon>Armatimonadota incertae sedis</taxon>
        <taxon>Candidatus Nitrosymbiomonas</taxon>
    </lineage>
</organism>
<feature type="transmembrane region" description="Helical" evidence="1">
    <location>
        <begin position="100"/>
        <end position="119"/>
    </location>
</feature>
<evidence type="ECO:0008006" key="4">
    <source>
        <dbReference type="Google" id="ProtNLM"/>
    </source>
</evidence>
<evidence type="ECO:0000313" key="2">
    <source>
        <dbReference type="EMBL" id="BBO24392.1"/>
    </source>
</evidence>
<protein>
    <recommendedName>
        <fullName evidence="4">NfeD-like C-terminal domain-containing protein</fullName>
    </recommendedName>
</protein>
<keyword evidence="1" id="KW-1133">Transmembrane helix</keyword>
<accession>A0A809RWX6</accession>
<keyword evidence="1" id="KW-0472">Membrane</keyword>
<gene>
    <name evidence="2" type="ORF">NPRO_19870</name>
</gene>
<dbReference type="InterPro" id="IPR012340">
    <property type="entry name" value="NA-bd_OB-fold"/>
</dbReference>
<dbReference type="EMBL" id="AP021858">
    <property type="protein sequence ID" value="BBO24392.1"/>
    <property type="molecule type" value="Genomic_DNA"/>
</dbReference>
<dbReference type="Gene3D" id="2.40.50.140">
    <property type="entry name" value="Nucleic acid-binding proteins"/>
    <property type="match status" value="1"/>
</dbReference>
<proteinExistence type="predicted"/>
<dbReference type="KEGG" id="npy:NPRO_19870"/>
<sequence>MLALYVALAATGGVLILLGVFGAAHDHDTDFSGDTDFHGDADFHADSDFHGDAAHDSHHGDSILPWMPFFSLRFWTYASAVMGVLGIALTLLGRVSPASVFAWSLSAGVFTGLAVSYGMRYLRSQEVDSSLQEKDILGREAKVLVPVRGALPGRVRCSVKGETIDFLALSEAGETYEEGEQVVIVGFEEGKVSVVPLEKILE</sequence>
<evidence type="ECO:0000256" key="1">
    <source>
        <dbReference type="SAM" id="Phobius"/>
    </source>
</evidence>